<sequence>QTCRFISLSSIQKRRFSLMVTNVKGEDVALRSVQLARQLSEVPCVLKRTFDYEGSYVESSGGCIGIFRICYNTEDVNFTAREEIAMFSYISEPDKYKLTVKDRPVIIRDMILVEQISEIACVFGDSYFFNGSTLYAKDGCKGVFRICYVAKEDQTVAPTLGVTPTEPVCLNVTLRDTGSDRSVHTLTSNSSYPLQVVSMELIKPLSFVQCTKWVNYYFEGNMVLSKGGCWGEFEVCYLENVTVLSEITTEPEGQTCRFISLSSIQKRLFGLMVTDVRGENVVLRSVQLARQLSKTPCVLKRTFDYEGSYVESSGGCIGIFRICYDIEDVNFTARKYFFVCGRGAEWSRCLVSPRVLEIPRSKIAMFSYISESDKYKLTVKDRTVIIRAMILVEQISEIACVFGDSYFFNGSTLYAKDGCKGIFRICYVAKEDQKVAPTLGVTPTGKRDINPTKCVRTSKLTSSLRLPVKKTFIDSEGNPLIIVSVKVVEQLSQAKCTKSNTFFVEQYTLWVTNGCKAVFQACVKSAPEETTTPATTTGKSICLSIPVVQSGQQCENIKLTSTPKLPVKKTFIDSEGNPLHIVSVKLVEQLSQTKCVEGHTFEVYQYAFRVLGGCKAVFKVCLESAVQETTTTATTTGKIICLTPKLPVKKTFIDSEGNPLHIVSVKLVEQLSQTKCVEGHTFEVYQYAFRVLGGCKAVFKVCLESAVQETTTTATTTEDMKCENIKLMSQPKLPVKKTFIDTEGNPLPIISVKLVEQISQTKCVEGHTFSVYEYALRVTDGCKAVFQVCIDAAVGEMTTQANPTGEECMRLEMDSSKSRKLKQIRIVDRKSRKPVRITSVDVDKQMTDIPCQPGETFEYEDNSVRVTGGCGAMFKVCYEKEMESRPK</sequence>
<dbReference type="Proteomes" id="UP000678393">
    <property type="component" value="Unassembled WGS sequence"/>
</dbReference>
<proteinExistence type="predicted"/>
<accession>A0A8S3ZMJ3</accession>
<gene>
    <name evidence="1" type="ORF">CUNI_LOCUS14568</name>
</gene>
<keyword evidence="2" id="KW-1185">Reference proteome</keyword>
<name>A0A8S3ZMJ3_9EUPU</name>
<evidence type="ECO:0000313" key="1">
    <source>
        <dbReference type="EMBL" id="CAG5129010.1"/>
    </source>
</evidence>
<dbReference type="InterPro" id="IPR021381">
    <property type="entry name" value="DUF3011"/>
</dbReference>
<dbReference type="EMBL" id="CAJHNH020003323">
    <property type="protein sequence ID" value="CAG5129010.1"/>
    <property type="molecule type" value="Genomic_DNA"/>
</dbReference>
<organism evidence="1 2">
    <name type="scientific">Candidula unifasciata</name>
    <dbReference type="NCBI Taxonomy" id="100452"/>
    <lineage>
        <taxon>Eukaryota</taxon>
        <taxon>Metazoa</taxon>
        <taxon>Spiralia</taxon>
        <taxon>Lophotrochozoa</taxon>
        <taxon>Mollusca</taxon>
        <taxon>Gastropoda</taxon>
        <taxon>Heterobranchia</taxon>
        <taxon>Euthyneura</taxon>
        <taxon>Panpulmonata</taxon>
        <taxon>Eupulmonata</taxon>
        <taxon>Stylommatophora</taxon>
        <taxon>Helicina</taxon>
        <taxon>Helicoidea</taxon>
        <taxon>Geomitridae</taxon>
        <taxon>Candidula</taxon>
    </lineage>
</organism>
<reference evidence="1" key="1">
    <citation type="submission" date="2021-04" db="EMBL/GenBank/DDBJ databases">
        <authorList>
            <consortium name="Molecular Ecology Group"/>
        </authorList>
    </citation>
    <scope>NUCLEOTIDE SEQUENCE</scope>
</reference>
<dbReference type="OrthoDB" id="6157383at2759"/>
<feature type="non-terminal residue" evidence="1">
    <location>
        <position position="887"/>
    </location>
</feature>
<protein>
    <submittedName>
        <fullName evidence="1">Uncharacterized protein</fullName>
    </submittedName>
</protein>
<dbReference type="Pfam" id="PF11218">
    <property type="entry name" value="DUF3011"/>
    <property type="match status" value="3"/>
</dbReference>
<comment type="caution">
    <text evidence="1">The sequence shown here is derived from an EMBL/GenBank/DDBJ whole genome shotgun (WGS) entry which is preliminary data.</text>
</comment>
<evidence type="ECO:0000313" key="2">
    <source>
        <dbReference type="Proteomes" id="UP000678393"/>
    </source>
</evidence>
<feature type="non-terminal residue" evidence="1">
    <location>
        <position position="1"/>
    </location>
</feature>
<dbReference type="AlphaFoldDB" id="A0A8S3ZMJ3"/>